<dbReference type="AlphaFoldDB" id="A0A6P4FNP0"/>
<gene>
    <name evidence="2" type="primary">LOC108053935</name>
</gene>
<accession>A0A6P4FNP0</accession>
<dbReference type="InterPro" id="IPR010512">
    <property type="entry name" value="DUF1091"/>
</dbReference>
<reference evidence="2" key="1">
    <citation type="submission" date="2025-08" db="UniProtKB">
        <authorList>
            <consortium name="RefSeq"/>
        </authorList>
    </citation>
    <scope>IDENTIFICATION</scope>
</reference>
<proteinExistence type="predicted"/>
<dbReference type="Pfam" id="PF06477">
    <property type="entry name" value="DUF1091"/>
    <property type="match status" value="1"/>
</dbReference>
<dbReference type="RefSeq" id="XP_016992160.1">
    <property type="nucleotide sequence ID" value="XM_017136671.1"/>
</dbReference>
<evidence type="ECO:0000256" key="1">
    <source>
        <dbReference type="SAM" id="SignalP"/>
    </source>
</evidence>
<dbReference type="PANTHER" id="PTHR20898">
    <property type="entry name" value="DAEDALUS ON 3-RELATED-RELATED"/>
    <property type="match status" value="1"/>
</dbReference>
<dbReference type="SMART" id="SM00697">
    <property type="entry name" value="DM8"/>
    <property type="match status" value="1"/>
</dbReference>
<dbReference type="OrthoDB" id="7834078at2759"/>
<feature type="signal peptide" evidence="1">
    <location>
        <begin position="1"/>
        <end position="21"/>
    </location>
</feature>
<sequence>MSLKFIFLCILILYSVRKISSKFEFTNIKCTSLDPDFCNFEYCRLKSVNRTYKYITLKVNMYNIPVTRVWVNFAFLKRYNDYQPFLYNISVDACKVLKNPKSNPVFGFFHSLFRDSSNMNHTCPFNHDIIVDKLSAEFVNKQFTKILPFPLGDYLFQSNWIVGNINRAQVRVYGTLS</sequence>
<evidence type="ECO:0000313" key="2">
    <source>
        <dbReference type="RefSeq" id="XP_016992160.1"/>
    </source>
</evidence>
<protein>
    <submittedName>
        <fullName evidence="2">Uncharacterized protein LOC108053935</fullName>
    </submittedName>
</protein>
<keyword evidence="1" id="KW-0732">Signal</keyword>
<name>A0A6P4FNP0_DRORH</name>
<dbReference type="PANTHER" id="PTHR20898:SF0">
    <property type="entry name" value="DAEDALUS ON 3-RELATED"/>
    <property type="match status" value="1"/>
</dbReference>
<organism evidence="2">
    <name type="scientific">Drosophila rhopaloa</name>
    <name type="common">Fruit fly</name>
    <dbReference type="NCBI Taxonomy" id="1041015"/>
    <lineage>
        <taxon>Eukaryota</taxon>
        <taxon>Metazoa</taxon>
        <taxon>Ecdysozoa</taxon>
        <taxon>Arthropoda</taxon>
        <taxon>Hexapoda</taxon>
        <taxon>Insecta</taxon>
        <taxon>Pterygota</taxon>
        <taxon>Neoptera</taxon>
        <taxon>Endopterygota</taxon>
        <taxon>Diptera</taxon>
        <taxon>Brachycera</taxon>
        <taxon>Muscomorpha</taxon>
        <taxon>Ephydroidea</taxon>
        <taxon>Drosophilidae</taxon>
        <taxon>Drosophila</taxon>
        <taxon>Sophophora</taxon>
    </lineage>
</organism>
<feature type="chain" id="PRO_5028252167" evidence="1">
    <location>
        <begin position="22"/>
        <end position="177"/>
    </location>
</feature>